<feature type="signal peptide" evidence="1">
    <location>
        <begin position="1"/>
        <end position="19"/>
    </location>
</feature>
<reference evidence="2 3" key="1">
    <citation type="journal article" date="2007" name="Nature">
        <title>Evolution of genes and genomes on the Drosophila phylogeny.</title>
        <authorList>
            <consortium name="Drosophila 12 Genomes Consortium"/>
            <person name="Clark A.G."/>
            <person name="Eisen M.B."/>
            <person name="Smith D.R."/>
            <person name="Bergman C.M."/>
            <person name="Oliver B."/>
            <person name="Markow T.A."/>
            <person name="Kaufman T.C."/>
            <person name="Kellis M."/>
            <person name="Gelbart W."/>
            <person name="Iyer V.N."/>
            <person name="Pollard D.A."/>
            <person name="Sackton T.B."/>
            <person name="Larracuente A.M."/>
            <person name="Singh N.D."/>
            <person name="Abad J.P."/>
            <person name="Abt D.N."/>
            <person name="Adryan B."/>
            <person name="Aguade M."/>
            <person name="Akashi H."/>
            <person name="Anderson W.W."/>
            <person name="Aquadro C.F."/>
            <person name="Ardell D.H."/>
            <person name="Arguello R."/>
            <person name="Artieri C.G."/>
            <person name="Barbash D.A."/>
            <person name="Barker D."/>
            <person name="Barsanti P."/>
            <person name="Batterham P."/>
            <person name="Batzoglou S."/>
            <person name="Begun D."/>
            <person name="Bhutkar A."/>
            <person name="Blanco E."/>
            <person name="Bosak S.A."/>
            <person name="Bradley R.K."/>
            <person name="Brand A.D."/>
            <person name="Brent M.R."/>
            <person name="Brooks A.N."/>
            <person name="Brown R.H."/>
            <person name="Butlin R.K."/>
            <person name="Caggese C."/>
            <person name="Calvi B.R."/>
            <person name="Bernardo de Carvalho A."/>
            <person name="Caspi A."/>
            <person name="Castrezana S."/>
            <person name="Celniker S.E."/>
            <person name="Chang J.L."/>
            <person name="Chapple C."/>
            <person name="Chatterji S."/>
            <person name="Chinwalla A."/>
            <person name="Civetta A."/>
            <person name="Clifton S.W."/>
            <person name="Comeron J.M."/>
            <person name="Costello J.C."/>
            <person name="Coyne J.A."/>
            <person name="Daub J."/>
            <person name="David R.G."/>
            <person name="Delcher A.L."/>
            <person name="Delehaunty K."/>
            <person name="Do C.B."/>
            <person name="Ebling H."/>
            <person name="Edwards K."/>
            <person name="Eickbush T."/>
            <person name="Evans J.D."/>
            <person name="Filipski A."/>
            <person name="Findeiss S."/>
            <person name="Freyhult E."/>
            <person name="Fulton L."/>
            <person name="Fulton R."/>
            <person name="Garcia A.C."/>
            <person name="Gardiner A."/>
            <person name="Garfield D.A."/>
            <person name="Garvin B.E."/>
            <person name="Gibson G."/>
            <person name="Gilbert D."/>
            <person name="Gnerre S."/>
            <person name="Godfrey J."/>
            <person name="Good R."/>
            <person name="Gotea V."/>
            <person name="Gravely B."/>
            <person name="Greenberg A.J."/>
            <person name="Griffiths-Jones S."/>
            <person name="Gross S."/>
            <person name="Guigo R."/>
            <person name="Gustafson E.A."/>
            <person name="Haerty W."/>
            <person name="Hahn M.W."/>
            <person name="Halligan D.L."/>
            <person name="Halpern A.L."/>
            <person name="Halter G.M."/>
            <person name="Han M.V."/>
            <person name="Heger A."/>
            <person name="Hillier L."/>
            <person name="Hinrichs A.S."/>
            <person name="Holmes I."/>
            <person name="Hoskins R.A."/>
            <person name="Hubisz M.J."/>
            <person name="Hultmark D."/>
            <person name="Huntley M.A."/>
            <person name="Jaffe D.B."/>
            <person name="Jagadeeshan S."/>
            <person name="Jeck W.R."/>
            <person name="Johnson J."/>
            <person name="Jones C.D."/>
            <person name="Jordan W.C."/>
            <person name="Karpen G.H."/>
            <person name="Kataoka E."/>
            <person name="Keightley P.D."/>
            <person name="Kheradpour P."/>
            <person name="Kirkness E.F."/>
            <person name="Koerich L.B."/>
            <person name="Kristiansen K."/>
            <person name="Kudrna D."/>
            <person name="Kulathinal R.J."/>
            <person name="Kumar S."/>
            <person name="Kwok R."/>
            <person name="Lander E."/>
            <person name="Langley C.H."/>
            <person name="Lapoint R."/>
            <person name="Lazzaro B.P."/>
            <person name="Lee S.J."/>
            <person name="Levesque L."/>
            <person name="Li R."/>
            <person name="Lin C.F."/>
            <person name="Lin M.F."/>
            <person name="Lindblad-Toh K."/>
            <person name="Llopart A."/>
            <person name="Long M."/>
            <person name="Low L."/>
            <person name="Lozovsky E."/>
            <person name="Lu J."/>
            <person name="Luo M."/>
            <person name="Machado C.A."/>
            <person name="Makalowski W."/>
            <person name="Marzo M."/>
            <person name="Matsuda M."/>
            <person name="Matzkin L."/>
            <person name="McAllister B."/>
            <person name="McBride C.S."/>
            <person name="McKernan B."/>
            <person name="McKernan K."/>
            <person name="Mendez-Lago M."/>
            <person name="Minx P."/>
            <person name="Mollenhauer M.U."/>
            <person name="Montooth K."/>
            <person name="Mount S.M."/>
            <person name="Mu X."/>
            <person name="Myers E."/>
            <person name="Negre B."/>
            <person name="Newfeld S."/>
            <person name="Nielsen R."/>
            <person name="Noor M.A."/>
            <person name="O'Grady P."/>
            <person name="Pachter L."/>
            <person name="Papaceit M."/>
            <person name="Parisi M.J."/>
            <person name="Parisi M."/>
            <person name="Parts L."/>
            <person name="Pedersen J.S."/>
            <person name="Pesole G."/>
            <person name="Phillippy A.M."/>
            <person name="Ponting C.P."/>
            <person name="Pop M."/>
            <person name="Porcelli D."/>
            <person name="Powell J.R."/>
            <person name="Prohaska S."/>
            <person name="Pruitt K."/>
            <person name="Puig M."/>
            <person name="Quesneville H."/>
            <person name="Ram K.R."/>
            <person name="Rand D."/>
            <person name="Rasmussen M.D."/>
            <person name="Reed L.K."/>
            <person name="Reenan R."/>
            <person name="Reily A."/>
            <person name="Remington K.A."/>
            <person name="Rieger T.T."/>
            <person name="Ritchie M.G."/>
            <person name="Robin C."/>
            <person name="Rogers Y.H."/>
            <person name="Rohde C."/>
            <person name="Rozas J."/>
            <person name="Rubenfield M.J."/>
            <person name="Ruiz A."/>
            <person name="Russo S."/>
            <person name="Salzberg S.L."/>
            <person name="Sanchez-Gracia A."/>
            <person name="Saranga D.J."/>
            <person name="Sato H."/>
            <person name="Schaeffer S.W."/>
            <person name="Schatz M.C."/>
            <person name="Schlenke T."/>
            <person name="Schwartz R."/>
            <person name="Segarra C."/>
            <person name="Singh R.S."/>
            <person name="Sirot L."/>
            <person name="Sirota M."/>
            <person name="Sisneros N.B."/>
            <person name="Smith C.D."/>
            <person name="Smith T.F."/>
            <person name="Spieth J."/>
            <person name="Stage D.E."/>
            <person name="Stark A."/>
            <person name="Stephan W."/>
            <person name="Strausberg R.L."/>
            <person name="Strempel S."/>
            <person name="Sturgill D."/>
            <person name="Sutton G."/>
            <person name="Sutton G.G."/>
            <person name="Tao W."/>
            <person name="Teichmann S."/>
            <person name="Tobari Y.N."/>
            <person name="Tomimura Y."/>
            <person name="Tsolas J.M."/>
            <person name="Valente V.L."/>
            <person name="Venter E."/>
            <person name="Venter J.C."/>
            <person name="Vicario S."/>
            <person name="Vieira F.G."/>
            <person name="Vilella A.J."/>
            <person name="Villasante A."/>
            <person name="Walenz B."/>
            <person name="Wang J."/>
            <person name="Wasserman M."/>
            <person name="Watts T."/>
            <person name="Wilson D."/>
            <person name="Wilson R.K."/>
            <person name="Wing R.A."/>
            <person name="Wolfner M.F."/>
            <person name="Wong A."/>
            <person name="Wong G.K."/>
            <person name="Wu C.I."/>
            <person name="Wu G."/>
            <person name="Yamamoto D."/>
            <person name="Yang H.P."/>
            <person name="Yang S.P."/>
            <person name="Yorke J.A."/>
            <person name="Yoshida K."/>
            <person name="Zdobnov E."/>
            <person name="Zhang P."/>
            <person name="Zhang Y."/>
            <person name="Zimin A.V."/>
            <person name="Baldwin J."/>
            <person name="Abdouelleil A."/>
            <person name="Abdulkadir J."/>
            <person name="Abebe A."/>
            <person name="Abera B."/>
            <person name="Abreu J."/>
            <person name="Acer S.C."/>
            <person name="Aftuck L."/>
            <person name="Alexander A."/>
            <person name="An P."/>
            <person name="Anderson E."/>
            <person name="Anderson S."/>
            <person name="Arachi H."/>
            <person name="Azer M."/>
            <person name="Bachantsang P."/>
            <person name="Barry A."/>
            <person name="Bayul T."/>
            <person name="Berlin A."/>
            <person name="Bessette D."/>
            <person name="Bloom T."/>
            <person name="Blye J."/>
            <person name="Boguslavskiy L."/>
            <person name="Bonnet C."/>
            <person name="Boukhgalter B."/>
            <person name="Bourzgui I."/>
            <person name="Brown A."/>
            <person name="Cahill P."/>
            <person name="Channer S."/>
            <person name="Cheshatsang Y."/>
            <person name="Chuda L."/>
            <person name="Citroen M."/>
            <person name="Collymore A."/>
            <person name="Cooke P."/>
            <person name="Costello M."/>
            <person name="D'Aco K."/>
            <person name="Daza R."/>
            <person name="De Haan G."/>
            <person name="DeGray S."/>
            <person name="DeMaso C."/>
            <person name="Dhargay N."/>
            <person name="Dooley K."/>
            <person name="Dooley E."/>
            <person name="Doricent M."/>
            <person name="Dorje P."/>
            <person name="Dorjee K."/>
            <person name="Dupes A."/>
            <person name="Elong R."/>
            <person name="Falk J."/>
            <person name="Farina A."/>
            <person name="Faro S."/>
            <person name="Ferguson D."/>
            <person name="Fisher S."/>
            <person name="Foley C.D."/>
            <person name="Franke A."/>
            <person name="Friedrich D."/>
            <person name="Gadbois L."/>
            <person name="Gearin G."/>
            <person name="Gearin C.R."/>
            <person name="Giannoukos G."/>
            <person name="Goode T."/>
            <person name="Graham J."/>
            <person name="Grandbois E."/>
            <person name="Grewal S."/>
            <person name="Gyaltsen K."/>
            <person name="Hafez N."/>
            <person name="Hagos B."/>
            <person name="Hall J."/>
            <person name="Henson C."/>
            <person name="Hollinger A."/>
            <person name="Honan T."/>
            <person name="Huard M.D."/>
            <person name="Hughes L."/>
            <person name="Hurhula B."/>
            <person name="Husby M.E."/>
            <person name="Kamat A."/>
            <person name="Kanga B."/>
            <person name="Kashin S."/>
            <person name="Khazanovich D."/>
            <person name="Kisner P."/>
            <person name="Lance K."/>
            <person name="Lara M."/>
            <person name="Lee W."/>
            <person name="Lennon N."/>
            <person name="Letendre F."/>
            <person name="LeVine R."/>
            <person name="Lipovsky A."/>
            <person name="Liu X."/>
            <person name="Liu J."/>
            <person name="Liu S."/>
            <person name="Lokyitsang T."/>
            <person name="Lokyitsang Y."/>
            <person name="Lubonja R."/>
            <person name="Lui A."/>
            <person name="MacDonald P."/>
            <person name="Magnisalis V."/>
            <person name="Maru K."/>
            <person name="Matthews C."/>
            <person name="McCusker W."/>
            <person name="McDonough S."/>
            <person name="Mehta T."/>
            <person name="Meldrim J."/>
            <person name="Meneus L."/>
            <person name="Mihai O."/>
            <person name="Mihalev A."/>
            <person name="Mihova T."/>
            <person name="Mittelman R."/>
            <person name="Mlenga V."/>
            <person name="Montmayeur A."/>
            <person name="Mulrain L."/>
            <person name="Navidi A."/>
            <person name="Naylor J."/>
            <person name="Negash T."/>
            <person name="Nguyen T."/>
            <person name="Nguyen N."/>
            <person name="Nicol R."/>
            <person name="Norbu C."/>
            <person name="Norbu N."/>
            <person name="Novod N."/>
            <person name="O'Neill B."/>
            <person name="Osman S."/>
            <person name="Markiewicz E."/>
            <person name="Oyono O.L."/>
            <person name="Patti C."/>
            <person name="Phunkhang P."/>
            <person name="Pierre F."/>
            <person name="Priest M."/>
            <person name="Raghuraman S."/>
            <person name="Rege F."/>
            <person name="Reyes R."/>
            <person name="Rise C."/>
            <person name="Rogov P."/>
            <person name="Ross K."/>
            <person name="Ryan E."/>
            <person name="Settipalli S."/>
            <person name="Shea T."/>
            <person name="Sherpa N."/>
            <person name="Shi L."/>
            <person name="Shih D."/>
            <person name="Sparrow T."/>
            <person name="Spaulding J."/>
            <person name="Stalker J."/>
            <person name="Stange-Thomann N."/>
            <person name="Stavropoulos S."/>
            <person name="Stone C."/>
            <person name="Strader C."/>
            <person name="Tesfaye S."/>
            <person name="Thomson T."/>
            <person name="Thoulutsang Y."/>
            <person name="Thoulutsang D."/>
            <person name="Topham K."/>
            <person name="Topping I."/>
            <person name="Tsamla T."/>
            <person name="Vassiliev H."/>
            <person name="Vo A."/>
            <person name="Wangchuk T."/>
            <person name="Wangdi T."/>
            <person name="Weiand M."/>
            <person name="Wilkinson J."/>
            <person name="Wilson A."/>
            <person name="Yadav S."/>
            <person name="Young G."/>
            <person name="Yu Q."/>
            <person name="Zembek L."/>
            <person name="Zhong D."/>
            <person name="Zimmer A."/>
            <person name="Zwirko Z."/>
            <person name="Jaffe D.B."/>
            <person name="Alvarez P."/>
            <person name="Brockman W."/>
            <person name="Butler J."/>
            <person name="Chin C."/>
            <person name="Gnerre S."/>
            <person name="Grabherr M."/>
            <person name="Kleber M."/>
            <person name="Mauceli E."/>
            <person name="MacCallum I."/>
        </authorList>
    </citation>
    <scope>NUCLEOTIDE SEQUENCE [LARGE SCALE GENOMIC DNA]</scope>
    <source>
        <strain evidence="3">Tucson 15081-1352.22</strain>
    </source>
</reference>
<evidence type="ECO:0000313" key="2">
    <source>
        <dbReference type="EMBL" id="KRG03389.1"/>
    </source>
</evidence>
<dbReference type="EMBL" id="CH933807">
    <property type="protein sequence ID" value="KRG03389.1"/>
    <property type="molecule type" value="Genomic_DNA"/>
</dbReference>
<organism evidence="2 3">
    <name type="scientific">Drosophila mojavensis</name>
    <name type="common">Fruit fly</name>
    <dbReference type="NCBI Taxonomy" id="7230"/>
    <lineage>
        <taxon>Eukaryota</taxon>
        <taxon>Metazoa</taxon>
        <taxon>Ecdysozoa</taxon>
        <taxon>Arthropoda</taxon>
        <taxon>Hexapoda</taxon>
        <taxon>Insecta</taxon>
        <taxon>Pterygota</taxon>
        <taxon>Neoptera</taxon>
        <taxon>Endopterygota</taxon>
        <taxon>Diptera</taxon>
        <taxon>Brachycera</taxon>
        <taxon>Muscomorpha</taxon>
        <taxon>Ephydroidea</taxon>
        <taxon>Drosophilidae</taxon>
        <taxon>Drosophila</taxon>
    </lineage>
</organism>
<dbReference type="EC" id="3.1.1.-" evidence="2"/>
<dbReference type="EC" id="3.1.1.1" evidence="2"/>
<dbReference type="AlphaFoldDB" id="A0A0Q9X605"/>
<dbReference type="Proteomes" id="UP000009192">
    <property type="component" value="Unassembled WGS sequence"/>
</dbReference>
<feature type="chain" id="PRO_5006387604" evidence="1">
    <location>
        <begin position="20"/>
        <end position="141"/>
    </location>
</feature>
<accession>A0A0Q9X605</accession>
<gene>
    <name evidence="2" type="primary">Dmoj\GI23465</name>
    <name evidence="2" type="ORF">Dmoj_GI23465</name>
</gene>
<protein>
    <submittedName>
        <fullName evidence="2">Uncharacterized protein, isoform B</fullName>
        <ecNumber evidence="2">3.1.1.-</ecNumber>
        <ecNumber evidence="2">3.1.1.1</ecNumber>
    </submittedName>
</protein>
<evidence type="ECO:0000256" key="1">
    <source>
        <dbReference type="SAM" id="SignalP"/>
    </source>
</evidence>
<dbReference type="InterPro" id="IPR029058">
    <property type="entry name" value="AB_hydrolase_fold"/>
</dbReference>
<sequence length="141" mass="15746">MKCLIAICLLTLISKDAQTLLLNQMDWKNLLNSGALDVNVLRCFLRDKNFCPSPYIQHRLYAPNGPRMGLPLNIHNPLTLYKGGFSKQRETVFIVHGFNGTAVDMHLQFLRDGYILVAGIQCDNCRLASVDTLSVLPALAD</sequence>
<dbReference type="OrthoDB" id="8183961at2759"/>
<keyword evidence="2" id="KW-0378">Hydrolase</keyword>
<name>A0A0Q9X605_DROMO</name>
<dbReference type="GO" id="GO:0106435">
    <property type="term" value="F:carboxylesterase activity"/>
    <property type="evidence" value="ECO:0007669"/>
    <property type="project" value="UniProtKB-EC"/>
</dbReference>
<proteinExistence type="predicted"/>
<dbReference type="SUPFAM" id="SSF53474">
    <property type="entry name" value="alpha/beta-Hydrolases"/>
    <property type="match status" value="1"/>
</dbReference>
<keyword evidence="1" id="KW-0732">Signal</keyword>
<keyword evidence="3" id="KW-1185">Reference proteome</keyword>
<evidence type="ECO:0000313" key="3">
    <source>
        <dbReference type="Proteomes" id="UP000009192"/>
    </source>
</evidence>